<dbReference type="EMBL" id="JAAMRD010000014">
    <property type="protein sequence ID" value="MBA1305880.1"/>
    <property type="molecule type" value="Genomic_DNA"/>
</dbReference>
<sequence>MTKVTKEDKKKATTSREKSSQLALFEILDTSDSDLSNTIELYDALPKFVWVSSDVDKSKNNVITRQFKSRGSNYQLKIKPAVIERTNSSGEVVSVMVYPGAREEIVEEALRKFAVNGQGFESDNDKEVGVFFTVSKLRKELARTGHSYSAQEVLEALDVMSSSLLEVSLGSKGKGRDTIRGNMLSSLMLTTRAEYLENGSTKCFATFHPLVTQGIKTQKFRLYDYSVSMTLKSDLARYMYKRMSHYWTQASLSDPYQLKLVSFLSSSPRGLSEKMKDNLRAMRNALKSLVEGDVILPDWTETMIKDPADRRVTTNVEFSLLPSETFVKHMMKANKRQSDIRAKAELKNARLALESGASADRKEHAETESDQVFS</sequence>
<proteinExistence type="predicted"/>
<organism evidence="2 3">
    <name type="scientific">Stutzerimonas stutzeri</name>
    <name type="common">Pseudomonas stutzeri</name>
    <dbReference type="NCBI Taxonomy" id="316"/>
    <lineage>
        <taxon>Bacteria</taxon>
        <taxon>Pseudomonadati</taxon>
        <taxon>Pseudomonadota</taxon>
        <taxon>Gammaproteobacteria</taxon>
        <taxon>Pseudomonadales</taxon>
        <taxon>Pseudomonadaceae</taxon>
        <taxon>Stutzerimonas</taxon>
    </lineage>
</organism>
<feature type="region of interest" description="Disordered" evidence="1">
    <location>
        <begin position="353"/>
        <end position="374"/>
    </location>
</feature>
<evidence type="ECO:0000313" key="2">
    <source>
        <dbReference type="EMBL" id="MBA1305880.1"/>
    </source>
</evidence>
<name>A0AA40RUY4_STUST</name>
<evidence type="ECO:0000256" key="1">
    <source>
        <dbReference type="SAM" id="MobiDB-lite"/>
    </source>
</evidence>
<comment type="caution">
    <text evidence="2">The sequence shown here is derived from an EMBL/GenBank/DDBJ whole genome shotgun (WGS) entry which is preliminary data.</text>
</comment>
<accession>A0AA40RUY4</accession>
<gene>
    <name evidence="2" type="ORF">G7024_15930</name>
</gene>
<reference evidence="2" key="1">
    <citation type="submission" date="2020-02" db="EMBL/GenBank/DDBJ databases">
        <title>Synteny-based analysis reveals conserved mechanism for high triclosan tolerance in Pseudomonas, as well as instances of horizontal transfer.</title>
        <authorList>
            <person name="Mcfarland A.G."/>
            <person name="Bertucci H.K."/>
            <person name="Litmann E."/>
            <person name="Shen J."/>
            <person name="Huttenhower C."/>
            <person name="Hartmann E.M."/>
        </authorList>
    </citation>
    <scope>NUCLEOTIDE SEQUENCE</scope>
    <source>
        <strain evidence="2">109A1</strain>
    </source>
</reference>
<dbReference type="RefSeq" id="WP_181121580.1">
    <property type="nucleotide sequence ID" value="NZ_JAAMRD010000014.1"/>
</dbReference>
<dbReference type="Proteomes" id="UP001138621">
    <property type="component" value="Unassembled WGS sequence"/>
</dbReference>
<protein>
    <submittedName>
        <fullName evidence="2">Replication protein</fullName>
    </submittedName>
</protein>
<evidence type="ECO:0000313" key="3">
    <source>
        <dbReference type="Proteomes" id="UP001138621"/>
    </source>
</evidence>
<dbReference type="AlphaFoldDB" id="A0AA40RUY4"/>